<feature type="compositionally biased region" description="Pro residues" evidence="12">
    <location>
        <begin position="487"/>
        <end position="499"/>
    </location>
</feature>
<dbReference type="InterPro" id="IPR000306">
    <property type="entry name" value="Znf_FYVE"/>
</dbReference>
<dbReference type="PANTHER" id="PTHR10807:SF8">
    <property type="entry name" value="PHOSPHATIDYLINOSITOL-3-PHOSPHATE PHOSPHATASE"/>
    <property type="match status" value="1"/>
</dbReference>
<evidence type="ECO:0000256" key="9">
    <source>
        <dbReference type="ARBA" id="ARBA00023136"/>
    </source>
</evidence>
<evidence type="ECO:0000256" key="5">
    <source>
        <dbReference type="ARBA" id="ARBA00022771"/>
    </source>
</evidence>
<name>A0ABN8IDI9_9NEOP</name>
<dbReference type="InterPro" id="IPR016130">
    <property type="entry name" value="Tyr_Pase_AS"/>
</dbReference>
<dbReference type="SMART" id="SM00404">
    <property type="entry name" value="PTPc_motif"/>
    <property type="match status" value="1"/>
</dbReference>
<dbReference type="SMART" id="SM00064">
    <property type="entry name" value="FYVE"/>
    <property type="match status" value="1"/>
</dbReference>
<evidence type="ECO:0000256" key="8">
    <source>
        <dbReference type="ARBA" id="ARBA00023098"/>
    </source>
</evidence>
<sequence>MEDEQMLDLIRRANPNCGYMYVVDTRPRINAMVNRAAGKGYENEAFYENIKFHFMGIGNIHVMRKSLQRLVETCEQNTPSMSSFLSGLESSGWLKHIKSILDASWWIARALDGGASVCVHCSDGWDRTAQVCSLAALLLDPHYRTINGYQALIEKDWLSFGHKFAARCGHVACDSRERSPVFTQLLDCTWQLLRQIPQAFQFNERFLLTLHDHAHACQYGTFIGNCQKDRRDLRLSERTFSLWGYMASHLNEYKNPLYNPKAYPDALKPDLSAQSIRFWRGMYCRHESGVHPREPLGDLLPAAVEHASALEHHINYLAKRISTFKNLLSGKKADKGRGAVVNYQNGNVDAVEIETKTESLQIDNKLLYESSGGLSELECANHDHPLKEAHPNATPLKIPLITERAEDSVPGSLAELESEVNSVALDWKSIKNVTECSCSTPLDHYSRKHHCWGCGRCVCTRCVCRRAPLPALAAPRAAPLCAACAPSAPPSPATPPAPVPDLLTPAT</sequence>
<keyword evidence="6" id="KW-0378">Hydrolase</keyword>
<dbReference type="PROSITE" id="PS50178">
    <property type="entry name" value="ZF_FYVE"/>
    <property type="match status" value="1"/>
</dbReference>
<evidence type="ECO:0000256" key="1">
    <source>
        <dbReference type="ARBA" id="ARBA00004370"/>
    </source>
</evidence>
<keyword evidence="4" id="KW-0479">Metal-binding</keyword>
<evidence type="ECO:0000256" key="4">
    <source>
        <dbReference type="ARBA" id="ARBA00022723"/>
    </source>
</evidence>
<evidence type="ECO:0000256" key="10">
    <source>
        <dbReference type="ARBA" id="ARBA00032571"/>
    </source>
</evidence>
<dbReference type="EMBL" id="OW152834">
    <property type="protein sequence ID" value="CAH2055639.1"/>
    <property type="molecule type" value="Genomic_DNA"/>
</dbReference>
<evidence type="ECO:0000256" key="11">
    <source>
        <dbReference type="PROSITE-ProRule" id="PRU00091"/>
    </source>
</evidence>
<evidence type="ECO:0000313" key="15">
    <source>
        <dbReference type="EMBL" id="CAH2055639.1"/>
    </source>
</evidence>
<dbReference type="Proteomes" id="UP000837857">
    <property type="component" value="Chromosome 22"/>
</dbReference>
<keyword evidence="9" id="KW-0472">Membrane</keyword>
<dbReference type="EC" id="3.1.3.95" evidence="3"/>
<evidence type="ECO:0000256" key="12">
    <source>
        <dbReference type="SAM" id="MobiDB-lite"/>
    </source>
</evidence>
<dbReference type="PROSITE" id="PS00383">
    <property type="entry name" value="TYR_PHOSPHATASE_1"/>
    <property type="match status" value="1"/>
</dbReference>
<keyword evidence="5 11" id="KW-0863">Zinc-finger</keyword>
<comment type="subcellular location">
    <subcellularLocation>
        <location evidence="1">Membrane</location>
    </subcellularLocation>
</comment>
<evidence type="ECO:0000256" key="7">
    <source>
        <dbReference type="ARBA" id="ARBA00022833"/>
    </source>
</evidence>
<dbReference type="InterPro" id="IPR017455">
    <property type="entry name" value="Znf_FYVE-rel"/>
</dbReference>
<evidence type="ECO:0000259" key="13">
    <source>
        <dbReference type="PROSITE" id="PS50178"/>
    </source>
</evidence>
<evidence type="ECO:0000256" key="6">
    <source>
        <dbReference type="ARBA" id="ARBA00022801"/>
    </source>
</evidence>
<keyword evidence="16" id="KW-1185">Reference proteome</keyword>
<dbReference type="InterPro" id="IPR013083">
    <property type="entry name" value="Znf_RING/FYVE/PHD"/>
</dbReference>
<evidence type="ECO:0000313" key="16">
    <source>
        <dbReference type="Proteomes" id="UP000837857"/>
    </source>
</evidence>
<feature type="non-terminal residue" evidence="15">
    <location>
        <position position="1"/>
    </location>
</feature>
<dbReference type="InterPro" id="IPR030564">
    <property type="entry name" value="Myotubularin"/>
</dbReference>
<organism evidence="15 16">
    <name type="scientific">Iphiclides podalirius</name>
    <name type="common">scarce swallowtail</name>
    <dbReference type="NCBI Taxonomy" id="110791"/>
    <lineage>
        <taxon>Eukaryota</taxon>
        <taxon>Metazoa</taxon>
        <taxon>Ecdysozoa</taxon>
        <taxon>Arthropoda</taxon>
        <taxon>Hexapoda</taxon>
        <taxon>Insecta</taxon>
        <taxon>Pterygota</taxon>
        <taxon>Neoptera</taxon>
        <taxon>Endopterygota</taxon>
        <taxon>Lepidoptera</taxon>
        <taxon>Glossata</taxon>
        <taxon>Ditrysia</taxon>
        <taxon>Papilionoidea</taxon>
        <taxon>Papilionidae</taxon>
        <taxon>Papilioninae</taxon>
        <taxon>Iphiclides</taxon>
    </lineage>
</organism>
<dbReference type="InterPro" id="IPR010569">
    <property type="entry name" value="Myotubularin-like_Pase_dom"/>
</dbReference>
<dbReference type="PANTHER" id="PTHR10807">
    <property type="entry name" value="MYOTUBULARIN-RELATED"/>
    <property type="match status" value="1"/>
</dbReference>
<evidence type="ECO:0000259" key="14">
    <source>
        <dbReference type="PROSITE" id="PS51339"/>
    </source>
</evidence>
<feature type="region of interest" description="Disordered" evidence="12">
    <location>
        <begin position="487"/>
        <end position="507"/>
    </location>
</feature>
<dbReference type="Pfam" id="PF01363">
    <property type="entry name" value="FYVE"/>
    <property type="match status" value="1"/>
</dbReference>
<dbReference type="InterPro" id="IPR029021">
    <property type="entry name" value="Prot-tyrosine_phosphatase-like"/>
</dbReference>
<accession>A0ABN8IDI9</accession>
<keyword evidence="7" id="KW-0862">Zinc</keyword>
<reference evidence="15" key="1">
    <citation type="submission" date="2022-03" db="EMBL/GenBank/DDBJ databases">
        <authorList>
            <person name="Martin H S."/>
        </authorList>
    </citation>
    <scope>NUCLEOTIDE SEQUENCE</scope>
</reference>
<dbReference type="InterPro" id="IPR003595">
    <property type="entry name" value="Tyr_Pase_cat"/>
</dbReference>
<proteinExistence type="inferred from homology"/>
<comment type="similarity">
    <text evidence="2">Belongs to the protein-tyrosine phosphatase family. Non-receptor class myotubularin subfamily.</text>
</comment>
<feature type="domain" description="Myotubularin phosphatase" evidence="14">
    <location>
        <begin position="1"/>
        <end position="283"/>
    </location>
</feature>
<evidence type="ECO:0000256" key="3">
    <source>
        <dbReference type="ARBA" id="ARBA00012903"/>
    </source>
</evidence>
<keyword evidence="8" id="KW-0443">Lipid metabolism</keyword>
<dbReference type="SUPFAM" id="SSF57903">
    <property type="entry name" value="FYVE/PHD zinc finger"/>
    <property type="match status" value="1"/>
</dbReference>
<evidence type="ECO:0000256" key="2">
    <source>
        <dbReference type="ARBA" id="ARBA00007471"/>
    </source>
</evidence>
<gene>
    <name evidence="15" type="ORF">IPOD504_LOCUS8969</name>
</gene>
<feature type="domain" description="FYVE-type" evidence="13">
    <location>
        <begin position="438"/>
        <end position="489"/>
    </location>
</feature>
<dbReference type="Pfam" id="PF06602">
    <property type="entry name" value="Myotub-related"/>
    <property type="match status" value="1"/>
</dbReference>
<dbReference type="Gene3D" id="3.30.40.10">
    <property type="entry name" value="Zinc/RING finger domain, C3HC4 (zinc finger)"/>
    <property type="match status" value="1"/>
</dbReference>
<dbReference type="SUPFAM" id="SSF52799">
    <property type="entry name" value="(Phosphotyrosine protein) phosphatases II"/>
    <property type="match status" value="1"/>
</dbReference>
<protein>
    <recommendedName>
        <fullName evidence="3">phosphatidylinositol-3,5-bisphosphate 3-phosphatase</fullName>
        <ecNumber evidence="3">3.1.3.95</ecNumber>
    </recommendedName>
    <alternativeName>
        <fullName evidence="10">Phosphatidylinositol-3,5-bisphosphate 3-phosphatase</fullName>
    </alternativeName>
</protein>
<dbReference type="PROSITE" id="PS51339">
    <property type="entry name" value="PPASE_MYOTUBULARIN"/>
    <property type="match status" value="1"/>
</dbReference>
<dbReference type="InterPro" id="IPR011011">
    <property type="entry name" value="Znf_FYVE_PHD"/>
</dbReference>